<keyword evidence="7" id="KW-0067">ATP-binding</keyword>
<evidence type="ECO:0000256" key="3">
    <source>
        <dbReference type="ARBA" id="ARBA00006820"/>
    </source>
</evidence>
<gene>
    <name evidence="14" type="ORF">PLOB_00046284</name>
</gene>
<comment type="cofactor">
    <cofactor evidence="1">
        <name>Mg(2+)</name>
        <dbReference type="ChEBI" id="CHEBI:18420"/>
    </cofactor>
</comment>
<keyword evidence="8" id="KW-0460">Magnesium</keyword>
<evidence type="ECO:0000256" key="8">
    <source>
        <dbReference type="ARBA" id="ARBA00022842"/>
    </source>
</evidence>
<evidence type="ECO:0000256" key="5">
    <source>
        <dbReference type="ARBA" id="ARBA00022598"/>
    </source>
</evidence>
<dbReference type="PANTHER" id="PTHR46570:SF1">
    <property type="entry name" value="TUBULIN--TYROSINE LIGASE"/>
    <property type="match status" value="1"/>
</dbReference>
<evidence type="ECO:0000313" key="15">
    <source>
        <dbReference type="Proteomes" id="UP001159405"/>
    </source>
</evidence>
<dbReference type="Gene3D" id="3.30.470.20">
    <property type="entry name" value="ATP-grasp fold, B domain"/>
    <property type="match status" value="1"/>
</dbReference>
<comment type="subunit">
    <text evidence="4">Monomer.</text>
</comment>
<comment type="catalytic activity">
    <reaction evidence="13">
        <text>C-terminal L-alpha-aminoacyl-L-glutamyl-L-glutamyl-[tubulin] + L-tyrosine + ATP = C-terminal L-alpha-aminoacyl-L-glutamyl-L-glutamyl-L-tyrosyl-[tubulin] + ADP + phosphate + H(+)</text>
        <dbReference type="Rhea" id="RHEA:17605"/>
        <dbReference type="Rhea" id="RHEA-COMP:16434"/>
        <dbReference type="Rhea" id="RHEA-COMP:16435"/>
        <dbReference type="ChEBI" id="CHEBI:15378"/>
        <dbReference type="ChEBI" id="CHEBI:30616"/>
        <dbReference type="ChEBI" id="CHEBI:43474"/>
        <dbReference type="ChEBI" id="CHEBI:58315"/>
        <dbReference type="ChEBI" id="CHEBI:149554"/>
        <dbReference type="ChEBI" id="CHEBI:149555"/>
        <dbReference type="ChEBI" id="CHEBI:456216"/>
        <dbReference type="EC" id="6.3.2.25"/>
    </reaction>
</comment>
<reference evidence="14 15" key="1">
    <citation type="submission" date="2022-05" db="EMBL/GenBank/DDBJ databases">
        <authorList>
            <consortium name="Genoscope - CEA"/>
            <person name="William W."/>
        </authorList>
    </citation>
    <scope>NUCLEOTIDE SEQUENCE [LARGE SCALE GENOMIC DNA]</scope>
</reference>
<comment type="cofactor">
    <cofactor evidence="2">
        <name>K(+)</name>
        <dbReference type="ChEBI" id="CHEBI:29103"/>
    </cofactor>
</comment>
<comment type="caution">
    <text evidence="14">The sequence shown here is derived from an EMBL/GenBank/DDBJ whole genome shotgun (WGS) entry which is preliminary data.</text>
</comment>
<evidence type="ECO:0000256" key="1">
    <source>
        <dbReference type="ARBA" id="ARBA00001946"/>
    </source>
</evidence>
<proteinExistence type="inferred from homology"/>
<dbReference type="InterPro" id="IPR004344">
    <property type="entry name" value="TTL/TTLL_fam"/>
</dbReference>
<evidence type="ECO:0000256" key="7">
    <source>
        <dbReference type="ARBA" id="ARBA00022840"/>
    </source>
</evidence>
<evidence type="ECO:0000256" key="6">
    <source>
        <dbReference type="ARBA" id="ARBA00022741"/>
    </source>
</evidence>
<evidence type="ECO:0000256" key="11">
    <source>
        <dbReference type="ARBA" id="ARBA00038960"/>
    </source>
</evidence>
<evidence type="ECO:0000313" key="14">
    <source>
        <dbReference type="EMBL" id="CAH3147854.1"/>
    </source>
</evidence>
<dbReference type="PANTHER" id="PTHR46570">
    <property type="entry name" value="TUBULIN--TYROSINE LIGASE"/>
    <property type="match status" value="1"/>
</dbReference>
<organism evidence="14 15">
    <name type="scientific">Porites lobata</name>
    <dbReference type="NCBI Taxonomy" id="104759"/>
    <lineage>
        <taxon>Eukaryota</taxon>
        <taxon>Metazoa</taxon>
        <taxon>Cnidaria</taxon>
        <taxon>Anthozoa</taxon>
        <taxon>Hexacorallia</taxon>
        <taxon>Scleractinia</taxon>
        <taxon>Fungiina</taxon>
        <taxon>Poritidae</taxon>
        <taxon>Porites</taxon>
    </lineage>
</organism>
<comment type="similarity">
    <text evidence="3">Belongs to the tubulin--tyrosine ligase family.</text>
</comment>
<dbReference type="InterPro" id="IPR052492">
    <property type="entry name" value="Tubulin-tyrosine_ligase"/>
</dbReference>
<dbReference type="PROSITE" id="PS51221">
    <property type="entry name" value="TTL"/>
    <property type="match status" value="1"/>
</dbReference>
<evidence type="ECO:0000256" key="2">
    <source>
        <dbReference type="ARBA" id="ARBA00001958"/>
    </source>
</evidence>
<dbReference type="Pfam" id="PF03133">
    <property type="entry name" value="TTL"/>
    <property type="match status" value="1"/>
</dbReference>
<keyword evidence="6" id="KW-0547">Nucleotide-binding</keyword>
<keyword evidence="15" id="KW-1185">Reference proteome</keyword>
<evidence type="ECO:0000256" key="9">
    <source>
        <dbReference type="ARBA" id="ARBA00022958"/>
    </source>
</evidence>
<comment type="function">
    <text evidence="10">Catalyzes the post-translational addition of a tyrosine to the C-terminal end of detyrosinated alpha-tubulin.</text>
</comment>
<dbReference type="EMBL" id="CALNXK010000082">
    <property type="protein sequence ID" value="CAH3147854.1"/>
    <property type="molecule type" value="Genomic_DNA"/>
</dbReference>
<name>A0ABN8PSE5_9CNID</name>
<keyword evidence="5" id="KW-0436">Ligase</keyword>
<protein>
    <recommendedName>
        <fullName evidence="12">Tubulin--tyrosine ligase</fullName>
        <ecNumber evidence="11">6.3.2.25</ecNumber>
    </recommendedName>
</protein>
<dbReference type="EC" id="6.3.2.25" evidence="11"/>
<evidence type="ECO:0000256" key="13">
    <source>
        <dbReference type="ARBA" id="ARBA00047950"/>
    </source>
</evidence>
<dbReference type="SUPFAM" id="SSF56059">
    <property type="entry name" value="Glutathione synthetase ATP-binding domain-like"/>
    <property type="match status" value="1"/>
</dbReference>
<evidence type="ECO:0000256" key="10">
    <source>
        <dbReference type="ARBA" id="ARBA00037791"/>
    </source>
</evidence>
<evidence type="ECO:0000256" key="12">
    <source>
        <dbReference type="ARBA" id="ARBA00041021"/>
    </source>
</evidence>
<evidence type="ECO:0000256" key="4">
    <source>
        <dbReference type="ARBA" id="ARBA00011245"/>
    </source>
</evidence>
<keyword evidence="9" id="KW-0630">Potassium</keyword>
<dbReference type="Proteomes" id="UP001159405">
    <property type="component" value="Unassembled WGS sequence"/>
</dbReference>
<accession>A0ABN8PSE5</accession>
<sequence length="108" mass="11975">MLAWMSSFSPSTGINLSCYELTTEGLGYHSFQLFGFDFMVDSQFHVWLLEVNGAPASAKSLLPDLVEELVRKAIDPLFPKHNNNEPGNNCHSDSKKCCSPSGGFFKKI</sequence>